<keyword evidence="12" id="KW-0732">Signal</keyword>
<keyword evidence="7" id="KW-0143">Chaperone</keyword>
<evidence type="ECO:0000256" key="9">
    <source>
        <dbReference type="ARBA" id="ARBA00040743"/>
    </source>
</evidence>
<reference evidence="14" key="1">
    <citation type="journal article" date="2014" name="Genome Announc.">
        <title>Draft Genome Sequences of Marine Flavobacterium Nonlabens Strains NR17, NR24, NR27, NR32, NR33, and Ara13.</title>
        <authorList>
            <person name="Nakanishi M."/>
            <person name="Meirelles P."/>
            <person name="Suzuki R."/>
            <person name="Takatani N."/>
            <person name="Mino S."/>
            <person name="Suda W."/>
            <person name="Oshima K."/>
            <person name="Hattori M."/>
            <person name="Ohkuma M."/>
            <person name="Hosokawa M."/>
            <person name="Miyashita K."/>
            <person name="Thompson F.L."/>
            <person name="Niwa A."/>
            <person name="Sawabe T."/>
            <person name="Sawabe T."/>
        </authorList>
    </citation>
    <scope>NUCLEOTIDE SEQUENCE [LARGE SCALE GENOMIC DNA]</scope>
    <source>
        <strain evidence="14">JCM 19294</strain>
    </source>
</reference>
<evidence type="ECO:0000256" key="11">
    <source>
        <dbReference type="PROSITE-ProRule" id="PRU00278"/>
    </source>
</evidence>
<dbReference type="PANTHER" id="PTHR47529">
    <property type="entry name" value="PEPTIDYL-PROLYL CIS-TRANS ISOMERASE D"/>
    <property type="match status" value="1"/>
</dbReference>
<dbReference type="SUPFAM" id="SSF109998">
    <property type="entry name" value="Triger factor/SurA peptide-binding domain-like"/>
    <property type="match status" value="1"/>
</dbReference>
<feature type="signal peptide" evidence="12">
    <location>
        <begin position="1"/>
        <end position="18"/>
    </location>
</feature>
<dbReference type="InterPro" id="IPR000297">
    <property type="entry name" value="PPIase_PpiC"/>
</dbReference>
<gene>
    <name evidence="14" type="ORF">JCM19294_342</name>
</gene>
<evidence type="ECO:0000256" key="4">
    <source>
        <dbReference type="ARBA" id="ARBA00022692"/>
    </source>
</evidence>
<dbReference type="Pfam" id="PF13616">
    <property type="entry name" value="Rotamase_3"/>
    <property type="match status" value="1"/>
</dbReference>
<dbReference type="RefSeq" id="WP_201770739.1">
    <property type="nucleotide sequence ID" value="NZ_BBML01000007.1"/>
</dbReference>
<organism evidence="14 15">
    <name type="scientific">Nonlabens tegetincola</name>
    <dbReference type="NCBI Taxonomy" id="323273"/>
    <lineage>
        <taxon>Bacteria</taxon>
        <taxon>Pseudomonadati</taxon>
        <taxon>Bacteroidota</taxon>
        <taxon>Flavobacteriia</taxon>
        <taxon>Flavobacteriales</taxon>
        <taxon>Flavobacteriaceae</taxon>
        <taxon>Nonlabens</taxon>
    </lineage>
</organism>
<evidence type="ECO:0000256" key="8">
    <source>
        <dbReference type="ARBA" id="ARBA00038408"/>
    </source>
</evidence>
<keyword evidence="11 14" id="KW-0413">Isomerase</keyword>
<keyword evidence="5" id="KW-1133">Transmembrane helix</keyword>
<evidence type="ECO:0000256" key="5">
    <source>
        <dbReference type="ARBA" id="ARBA00022989"/>
    </source>
</evidence>
<keyword evidence="11" id="KW-0697">Rotamase</keyword>
<dbReference type="GO" id="GO:0005886">
    <property type="term" value="C:plasma membrane"/>
    <property type="evidence" value="ECO:0007669"/>
    <property type="project" value="UniProtKB-SubCell"/>
</dbReference>
<dbReference type="SUPFAM" id="SSF54534">
    <property type="entry name" value="FKBP-like"/>
    <property type="match status" value="1"/>
</dbReference>
<dbReference type="PROSITE" id="PS50198">
    <property type="entry name" value="PPIC_PPIASE_2"/>
    <property type="match status" value="1"/>
</dbReference>
<evidence type="ECO:0000313" key="14">
    <source>
        <dbReference type="EMBL" id="GAK97803.1"/>
    </source>
</evidence>
<dbReference type="STRING" id="319236.BST91_09645"/>
<comment type="subcellular location">
    <subcellularLocation>
        <location evidence="1">Cell inner membrane</location>
        <topology evidence="1">Single-pass type II membrane protein</topology>
        <orientation evidence="1">Periplasmic side</orientation>
    </subcellularLocation>
</comment>
<protein>
    <recommendedName>
        <fullName evidence="9">Periplasmic chaperone PpiD</fullName>
    </recommendedName>
    <alternativeName>
        <fullName evidence="10">Periplasmic folding chaperone</fullName>
    </alternativeName>
</protein>
<dbReference type="InterPro" id="IPR052029">
    <property type="entry name" value="PpiD_chaperone"/>
</dbReference>
<evidence type="ECO:0000256" key="3">
    <source>
        <dbReference type="ARBA" id="ARBA00022519"/>
    </source>
</evidence>
<dbReference type="PANTHER" id="PTHR47529:SF1">
    <property type="entry name" value="PERIPLASMIC CHAPERONE PPID"/>
    <property type="match status" value="1"/>
</dbReference>
<evidence type="ECO:0000256" key="10">
    <source>
        <dbReference type="ARBA" id="ARBA00042775"/>
    </source>
</evidence>
<dbReference type="Proteomes" id="UP000029221">
    <property type="component" value="Unassembled WGS sequence"/>
</dbReference>
<accession>A0A090Q7R8</accession>
<comment type="similarity">
    <text evidence="8">Belongs to the PpiD chaperone family.</text>
</comment>
<dbReference type="InterPro" id="IPR046357">
    <property type="entry name" value="PPIase_dom_sf"/>
</dbReference>
<keyword evidence="4" id="KW-0812">Transmembrane</keyword>
<name>A0A090Q7R8_9FLAO</name>
<keyword evidence="2" id="KW-1003">Cell membrane</keyword>
<evidence type="ECO:0000259" key="13">
    <source>
        <dbReference type="PROSITE" id="PS50198"/>
    </source>
</evidence>
<evidence type="ECO:0000256" key="7">
    <source>
        <dbReference type="ARBA" id="ARBA00023186"/>
    </source>
</evidence>
<dbReference type="Gene3D" id="3.10.50.40">
    <property type="match status" value="1"/>
</dbReference>
<feature type="domain" description="PpiC" evidence="13">
    <location>
        <begin position="329"/>
        <end position="439"/>
    </location>
</feature>
<dbReference type="AlphaFoldDB" id="A0A090Q7R8"/>
<sequence length="692" mass="76651">MILILVIALALFAFIVQGALTSSDQKQETSIGYVGDVEINQTDFAQKVENMSRNMGPSGSTVQAVNSVWNSEVRNAVLSEQMEAAGIQVTDAQVRDQVRSFYESNPQFQNADGTFNEGAFKTYEESFLQNDPQTWKNYLNDVRSNLRQEKFFELLKSGFVGTNAEARMDYLMENEQRSFNYVQIPYTTIADSTVEVSKSEIESYIAAHSKEFQTEAQRDLQMVLFADVASDSDKEAIKNDLAKRLKADSVYNSSNDSFTKIPAFNNAKDVQQYVNQYSEQSYSSDYLLESRLPTAVKPIISQELGTTFGPYEDRDMMKVSLLEDKKSVMDSVQNRHILVAYQGAQRAAANITRSKEEAKAVADSIFNLIGQSKGRFDSKFEYFEENTNIAKAEDIGWVTYSGNARNFAEGFRNFLYDNDKGTIGIAESSFGYHIIRIDDTAAPVDLYKIASISKAVKPSKATTKAMRKEAIKFQQAAVSGDFTETAKEFKKTTTPVTSIKPMDETLPLIQKNREVVRWAFNEETEVGDMEKFDTPQGVVIVKVTRASEAGNMSSEEASATVTPILRNKKKAEMIMAKISNNDINAIAKAQGQSVRSAASINRKNPTIPGAGQEPVVVGTAFGLSKGTTSSPIAGEKGVYVINLTGISEAPELENFTSQAKLLADTNANQASSKLVEALKKKVDIVDNRKNFY</sequence>
<keyword evidence="15" id="KW-1185">Reference proteome</keyword>
<proteinExistence type="inferred from homology"/>
<dbReference type="Pfam" id="PF13623">
    <property type="entry name" value="SurA_N_2"/>
    <property type="match status" value="1"/>
</dbReference>
<dbReference type="eggNOG" id="COG0760">
    <property type="taxonomic scope" value="Bacteria"/>
</dbReference>
<evidence type="ECO:0000256" key="6">
    <source>
        <dbReference type="ARBA" id="ARBA00023136"/>
    </source>
</evidence>
<feature type="chain" id="PRO_5001862851" description="Periplasmic chaperone PpiD" evidence="12">
    <location>
        <begin position="19"/>
        <end position="692"/>
    </location>
</feature>
<evidence type="ECO:0000256" key="12">
    <source>
        <dbReference type="SAM" id="SignalP"/>
    </source>
</evidence>
<comment type="caution">
    <text evidence="14">The sequence shown here is derived from an EMBL/GenBank/DDBJ whole genome shotgun (WGS) entry which is preliminary data.</text>
</comment>
<keyword evidence="6" id="KW-0472">Membrane</keyword>
<evidence type="ECO:0000256" key="2">
    <source>
        <dbReference type="ARBA" id="ARBA00022475"/>
    </source>
</evidence>
<evidence type="ECO:0000256" key="1">
    <source>
        <dbReference type="ARBA" id="ARBA00004382"/>
    </source>
</evidence>
<keyword evidence="3" id="KW-0997">Cell inner membrane</keyword>
<evidence type="ECO:0000313" key="15">
    <source>
        <dbReference type="Proteomes" id="UP000029221"/>
    </source>
</evidence>
<dbReference type="EMBL" id="BBML01000007">
    <property type="protein sequence ID" value="GAK97803.1"/>
    <property type="molecule type" value="Genomic_DNA"/>
</dbReference>
<dbReference type="InterPro" id="IPR027304">
    <property type="entry name" value="Trigger_fact/SurA_dom_sf"/>
</dbReference>
<dbReference type="GO" id="GO:0003755">
    <property type="term" value="F:peptidyl-prolyl cis-trans isomerase activity"/>
    <property type="evidence" value="ECO:0007669"/>
    <property type="project" value="UniProtKB-KW"/>
</dbReference>